<evidence type="ECO:0000256" key="4">
    <source>
        <dbReference type="ARBA" id="ARBA00023157"/>
    </source>
</evidence>
<feature type="domain" description="EGF-like" evidence="7">
    <location>
        <begin position="37"/>
        <end position="65"/>
    </location>
</feature>
<keyword evidence="9" id="KW-1185">Reference proteome</keyword>
<dbReference type="SMART" id="SM00181">
    <property type="entry name" value="EGF"/>
    <property type="match status" value="5"/>
</dbReference>
<feature type="signal peptide" evidence="6">
    <location>
        <begin position="1"/>
        <end position="22"/>
    </location>
</feature>
<evidence type="ECO:0000256" key="3">
    <source>
        <dbReference type="ARBA" id="ARBA00022837"/>
    </source>
</evidence>
<evidence type="ECO:0000256" key="6">
    <source>
        <dbReference type="SAM" id="SignalP"/>
    </source>
</evidence>
<keyword evidence="5" id="KW-0472">Membrane</keyword>
<keyword evidence="4" id="KW-1015">Disulfide bond</keyword>
<dbReference type="Proteomes" id="UP001165740">
    <property type="component" value="Chromosome 5"/>
</dbReference>
<reference evidence="10" key="1">
    <citation type="submission" date="2025-08" db="UniProtKB">
        <authorList>
            <consortium name="RefSeq"/>
        </authorList>
    </citation>
    <scope>IDENTIFICATION</scope>
</reference>
<feature type="domain" description="EGF-like" evidence="7">
    <location>
        <begin position="397"/>
        <end position="432"/>
    </location>
</feature>
<dbReference type="InterPro" id="IPR008979">
    <property type="entry name" value="Galactose-bd-like_sf"/>
</dbReference>
<dbReference type="PANTHER" id="PTHR24043">
    <property type="entry name" value="SCAVENGER RECEPTOR CLASS F"/>
    <property type="match status" value="1"/>
</dbReference>
<dbReference type="Pfam" id="PF22633">
    <property type="entry name" value="F5_F8_type_C_2"/>
    <property type="match status" value="1"/>
</dbReference>
<feature type="domain" description="EGF-like" evidence="7">
    <location>
        <begin position="479"/>
        <end position="509"/>
    </location>
</feature>
<dbReference type="GeneID" id="106061757"/>
<dbReference type="Gene3D" id="2.170.300.10">
    <property type="entry name" value="Tie2 ligand-binding domain superfamily"/>
    <property type="match status" value="1"/>
</dbReference>
<name>A0A9W3AG11_BIOGL</name>
<dbReference type="AlphaFoldDB" id="A0A9W3AG11"/>
<keyword evidence="5" id="KW-1133">Transmembrane helix</keyword>
<evidence type="ECO:0000259" key="8">
    <source>
        <dbReference type="SMART" id="SM00607"/>
    </source>
</evidence>
<keyword evidence="3" id="KW-0106">Calcium</keyword>
<dbReference type="SMART" id="SM00607">
    <property type="entry name" value="FTP"/>
    <property type="match status" value="1"/>
</dbReference>
<evidence type="ECO:0000256" key="1">
    <source>
        <dbReference type="ARBA" id="ARBA00022536"/>
    </source>
</evidence>
<keyword evidence="2" id="KW-0479">Metal-binding</keyword>
<feature type="domain" description="EGF-like" evidence="7">
    <location>
        <begin position="348"/>
        <end position="387"/>
    </location>
</feature>
<feature type="domain" description="EGF-like" evidence="7">
    <location>
        <begin position="442"/>
        <end position="477"/>
    </location>
</feature>
<protein>
    <submittedName>
        <fullName evidence="10">Uncharacterized protein LOC106061757 isoform X1</fullName>
    </submittedName>
</protein>
<dbReference type="PANTHER" id="PTHR24043:SF8">
    <property type="entry name" value="EGF-LIKE DOMAIN-CONTAINING PROTEIN"/>
    <property type="match status" value="1"/>
</dbReference>
<dbReference type="InterPro" id="IPR006585">
    <property type="entry name" value="FTP1"/>
</dbReference>
<feature type="transmembrane region" description="Helical" evidence="5">
    <location>
        <begin position="520"/>
        <end position="545"/>
    </location>
</feature>
<feature type="chain" id="PRO_5040819246" evidence="6">
    <location>
        <begin position="23"/>
        <end position="597"/>
    </location>
</feature>
<dbReference type="OMA" id="FAHCPEN"/>
<gene>
    <name evidence="10" type="primary">LOC106061757</name>
</gene>
<evidence type="ECO:0000259" key="7">
    <source>
        <dbReference type="SMART" id="SM00181"/>
    </source>
</evidence>
<dbReference type="OrthoDB" id="18487at2759"/>
<organism evidence="9 10">
    <name type="scientific">Biomphalaria glabrata</name>
    <name type="common">Bloodfluke planorb</name>
    <name type="synonym">Freshwater snail</name>
    <dbReference type="NCBI Taxonomy" id="6526"/>
    <lineage>
        <taxon>Eukaryota</taxon>
        <taxon>Metazoa</taxon>
        <taxon>Spiralia</taxon>
        <taxon>Lophotrochozoa</taxon>
        <taxon>Mollusca</taxon>
        <taxon>Gastropoda</taxon>
        <taxon>Heterobranchia</taxon>
        <taxon>Euthyneura</taxon>
        <taxon>Panpulmonata</taxon>
        <taxon>Hygrophila</taxon>
        <taxon>Lymnaeoidea</taxon>
        <taxon>Planorbidae</taxon>
        <taxon>Biomphalaria</taxon>
    </lineage>
</organism>
<evidence type="ECO:0000313" key="9">
    <source>
        <dbReference type="Proteomes" id="UP001165740"/>
    </source>
</evidence>
<dbReference type="RefSeq" id="XP_055886151.1">
    <property type="nucleotide sequence ID" value="XM_056030176.1"/>
</dbReference>
<dbReference type="SUPFAM" id="SSF49785">
    <property type="entry name" value="Galactose-binding domain-like"/>
    <property type="match status" value="1"/>
</dbReference>
<sequence>MVTIRHIHIILLCCCGYTKAYACDVGWFGPVCQYQCHCENTQCDHDGNCINSAKCTSGWFGYKCQYYDLVVNATNFKDLPTWLTDNDQNTCNTMSDVFPSISLRWNKMYLFRYLRLAVKHKISDTDIGLQFYTNESIEVNCTDFHYVLINERTLDIHCGDRNSAIEHILVRGKGIKDLCSIHLSGGRNVALKQRTYQTSNYTAFTSSAKAVEGDTSQRLNSLDSSCTHTAALSTPPSWTITFTNTLTIDRIVIYNRADCCSQRLSNFTLQAFGEKKELVFHYTDSRTLLMYEVIDIRSLTIKSISITANYKDKEVGKKIILSLCEVQTYGDCPRGKWGLECDRNCPTECLDWCNVQDGTCDTRCVGYSNPPYCNQVCEPGRWGLNCTKYCSTKCNGTCNRMNGLCDGGCLGFSNPPACTQKCDSGRWGPNCSRACSYRCFGRCNSLNGVCDEGCLGFENPPTCNISCVKGLYGMNCSLPCSNICNNSDCHPVTGQCLSCRQGLEGHYCHKVGSKFNIESFGLGFGTGLGILFVLVVIIVTVCVWCKHTRLSSRLTQSSDRMTFQVKTIYSETHAHGANFYVTKHDCNLCASFHSATP</sequence>
<keyword evidence="6" id="KW-0732">Signal</keyword>
<dbReference type="InterPro" id="IPR000742">
    <property type="entry name" value="EGF"/>
</dbReference>
<dbReference type="GO" id="GO:0046872">
    <property type="term" value="F:metal ion binding"/>
    <property type="evidence" value="ECO:0007669"/>
    <property type="project" value="UniProtKB-KW"/>
</dbReference>
<evidence type="ECO:0000256" key="5">
    <source>
        <dbReference type="SAM" id="Phobius"/>
    </source>
</evidence>
<dbReference type="Gene3D" id="2.60.120.260">
    <property type="entry name" value="Galactose-binding domain-like"/>
    <property type="match status" value="1"/>
</dbReference>
<keyword evidence="5" id="KW-0812">Transmembrane</keyword>
<evidence type="ECO:0000313" key="10">
    <source>
        <dbReference type="RefSeq" id="XP_055886151.1"/>
    </source>
</evidence>
<dbReference type="GO" id="GO:0005044">
    <property type="term" value="F:scavenger receptor activity"/>
    <property type="evidence" value="ECO:0007669"/>
    <property type="project" value="InterPro"/>
</dbReference>
<proteinExistence type="predicted"/>
<feature type="domain" description="Fucolectin tachylectin-4 pentraxin-1" evidence="8">
    <location>
        <begin position="186"/>
        <end position="335"/>
    </location>
</feature>
<dbReference type="InterPro" id="IPR042635">
    <property type="entry name" value="MEGF10/SREC1/2-like"/>
</dbReference>
<accession>A0A9W3AG11</accession>
<evidence type="ECO:0000256" key="2">
    <source>
        <dbReference type="ARBA" id="ARBA00022723"/>
    </source>
</evidence>
<keyword evidence="1" id="KW-0245">EGF-like domain</keyword>